<dbReference type="GO" id="GO:0030246">
    <property type="term" value="F:carbohydrate binding"/>
    <property type="evidence" value="ECO:0007669"/>
    <property type="project" value="InterPro"/>
</dbReference>
<evidence type="ECO:0000259" key="4">
    <source>
        <dbReference type="SMART" id="SM00495"/>
    </source>
</evidence>
<organism evidence="5 6">
    <name type="scientific">Allostreptomyces psammosilenae</name>
    <dbReference type="NCBI Taxonomy" id="1892865"/>
    <lineage>
        <taxon>Bacteria</taxon>
        <taxon>Bacillati</taxon>
        <taxon>Actinomycetota</taxon>
        <taxon>Actinomycetes</taxon>
        <taxon>Kitasatosporales</taxon>
        <taxon>Streptomycetaceae</taxon>
        <taxon>Allostreptomyces</taxon>
    </lineage>
</organism>
<dbReference type="SMART" id="SM00495">
    <property type="entry name" value="ChtBD3"/>
    <property type="match status" value="1"/>
</dbReference>
<accession>A0A852ZMW0</accession>
<dbReference type="GO" id="GO:0005576">
    <property type="term" value="C:extracellular region"/>
    <property type="evidence" value="ECO:0007669"/>
    <property type="project" value="InterPro"/>
</dbReference>
<feature type="chain" id="PRO_5039248808" evidence="3">
    <location>
        <begin position="32"/>
        <end position="293"/>
    </location>
</feature>
<evidence type="ECO:0000313" key="5">
    <source>
        <dbReference type="EMBL" id="NYI03739.1"/>
    </source>
</evidence>
<dbReference type="RefSeq" id="WP_179812743.1">
    <property type="nucleotide sequence ID" value="NZ_JACBZD010000001.1"/>
</dbReference>
<name>A0A852ZMW0_9ACTN</name>
<evidence type="ECO:0000256" key="1">
    <source>
        <dbReference type="ARBA" id="ARBA00022729"/>
    </source>
</evidence>
<evidence type="ECO:0000313" key="6">
    <source>
        <dbReference type="Proteomes" id="UP000567795"/>
    </source>
</evidence>
<dbReference type="Gene3D" id="2.70.50.50">
    <property type="entry name" value="chitin-binding protein cbp21"/>
    <property type="match status" value="1"/>
</dbReference>
<dbReference type="Proteomes" id="UP000567795">
    <property type="component" value="Unassembled WGS sequence"/>
</dbReference>
<sequence>MHLAPKSSARRRAVFAPALLAAALLSPIPLANDADAHGTVTNPPTRNYGCLERWGANEPNQAQDPMCHSVYQANPSAITSWKAVYANGTGDNYRQVIPDGQICSAGRNGETDYSALDRPGPWVTTAVNSNFTVNVYDEARHGADWLHVYVTRQGYDPTTQPLRWSDLELVKTTGSYPGGASPNYVTDASVGGRSGRHVVVTVWQASHMDQKYFLCSDVSFGGTSSPNPTNPPDPAPTACLPTTWHEGAVYTNNDTVTWNGHNWRAKWWVTGEEPGTTGQWGVWEDLGACTTNG</sequence>
<protein>
    <submittedName>
        <fullName evidence="5">Chitin-binding protein</fullName>
    </submittedName>
</protein>
<dbReference type="GO" id="GO:0004553">
    <property type="term" value="F:hydrolase activity, hydrolyzing O-glycosyl compounds"/>
    <property type="evidence" value="ECO:0007669"/>
    <property type="project" value="InterPro"/>
</dbReference>
<dbReference type="EMBL" id="JACBZD010000001">
    <property type="protein sequence ID" value="NYI03739.1"/>
    <property type="molecule type" value="Genomic_DNA"/>
</dbReference>
<dbReference type="CDD" id="cd12215">
    <property type="entry name" value="ChiC_BD"/>
    <property type="match status" value="1"/>
</dbReference>
<feature type="signal peptide" evidence="3">
    <location>
        <begin position="1"/>
        <end position="31"/>
    </location>
</feature>
<keyword evidence="6" id="KW-1185">Reference proteome</keyword>
<dbReference type="InterPro" id="IPR014756">
    <property type="entry name" value="Ig_E-set"/>
</dbReference>
<dbReference type="AlphaFoldDB" id="A0A852ZMW0"/>
<proteinExistence type="predicted"/>
<dbReference type="InterPro" id="IPR004302">
    <property type="entry name" value="Cellulose/chitin-bd_N"/>
</dbReference>
<feature type="domain" description="Chitin-binding type-3" evidence="4">
    <location>
        <begin position="241"/>
        <end position="286"/>
    </location>
</feature>
<dbReference type="SUPFAM" id="SSF51055">
    <property type="entry name" value="Carbohydrate binding domain"/>
    <property type="match status" value="1"/>
</dbReference>
<evidence type="ECO:0000256" key="3">
    <source>
        <dbReference type="SAM" id="SignalP"/>
    </source>
</evidence>
<gene>
    <name evidence="5" type="ORF">FHU37_000682</name>
</gene>
<dbReference type="SUPFAM" id="SSF81296">
    <property type="entry name" value="E set domains"/>
    <property type="match status" value="1"/>
</dbReference>
<dbReference type="Pfam" id="PF03067">
    <property type="entry name" value="LPMO_10"/>
    <property type="match status" value="1"/>
</dbReference>
<dbReference type="InterPro" id="IPR036573">
    <property type="entry name" value="CBM_sf_5/12"/>
</dbReference>
<dbReference type="CDD" id="cd21177">
    <property type="entry name" value="LPMO_AA10"/>
    <property type="match status" value="1"/>
</dbReference>
<keyword evidence="2" id="KW-0378">Hydrolase</keyword>
<dbReference type="InterPro" id="IPR051024">
    <property type="entry name" value="GlcNAc_Chitin_IntDeg"/>
</dbReference>
<reference evidence="5 6" key="1">
    <citation type="submission" date="2020-07" db="EMBL/GenBank/DDBJ databases">
        <title>Sequencing the genomes of 1000 actinobacteria strains.</title>
        <authorList>
            <person name="Klenk H.-P."/>
        </authorList>
    </citation>
    <scope>NUCLEOTIDE SEQUENCE [LARGE SCALE GENOMIC DNA]</scope>
    <source>
        <strain evidence="5 6">DSM 42178</strain>
    </source>
</reference>
<dbReference type="Gene3D" id="2.10.10.20">
    <property type="entry name" value="Carbohydrate-binding module superfamily 5/12"/>
    <property type="match status" value="1"/>
</dbReference>
<dbReference type="GO" id="GO:0005975">
    <property type="term" value="P:carbohydrate metabolic process"/>
    <property type="evidence" value="ECO:0007669"/>
    <property type="project" value="InterPro"/>
</dbReference>
<dbReference type="InterPro" id="IPR003610">
    <property type="entry name" value="CBM5/12"/>
</dbReference>
<comment type="caution">
    <text evidence="5">The sequence shown here is derived from an EMBL/GenBank/DDBJ whole genome shotgun (WGS) entry which is preliminary data.</text>
</comment>
<dbReference type="PANTHER" id="PTHR34823:SF1">
    <property type="entry name" value="CHITIN-BINDING TYPE-4 DOMAIN-CONTAINING PROTEIN"/>
    <property type="match status" value="1"/>
</dbReference>
<keyword evidence="1 3" id="KW-0732">Signal</keyword>
<evidence type="ECO:0000256" key="2">
    <source>
        <dbReference type="ARBA" id="ARBA00022801"/>
    </source>
</evidence>
<dbReference type="Pfam" id="PF02839">
    <property type="entry name" value="CBM_5_12"/>
    <property type="match status" value="1"/>
</dbReference>
<dbReference type="PANTHER" id="PTHR34823">
    <property type="entry name" value="GLCNAC-BINDING PROTEIN A"/>
    <property type="match status" value="1"/>
</dbReference>